<evidence type="ECO:0000256" key="3">
    <source>
        <dbReference type="ARBA" id="ARBA00023306"/>
    </source>
</evidence>
<dbReference type="EMBL" id="JANBPY010001327">
    <property type="protein sequence ID" value="KAJ1960503.1"/>
    <property type="molecule type" value="Genomic_DNA"/>
</dbReference>
<name>A0A9W8ASW1_9FUNG</name>
<dbReference type="GO" id="GO:0031145">
    <property type="term" value="P:anaphase-promoting complex-dependent catabolic process"/>
    <property type="evidence" value="ECO:0007669"/>
    <property type="project" value="TreeGrafter"/>
</dbReference>
<dbReference type="InterPro" id="IPR033010">
    <property type="entry name" value="Cdc20/Fizzy"/>
</dbReference>
<dbReference type="AlphaFoldDB" id="A0A9W8ASW1"/>
<dbReference type="InterPro" id="IPR015943">
    <property type="entry name" value="WD40/YVTN_repeat-like_dom_sf"/>
</dbReference>
<keyword evidence="8" id="KW-1185">Reference proteome</keyword>
<gene>
    <name evidence="7" type="primary">CDH1</name>
    <name evidence="7" type="ORF">IWQ62_004207</name>
</gene>
<feature type="non-terminal residue" evidence="7">
    <location>
        <position position="304"/>
    </location>
</feature>
<protein>
    <submittedName>
        <fullName evidence="7">Substrate-specific activator of APC-dependent proteolysis</fullName>
    </submittedName>
</protein>
<proteinExistence type="predicted"/>
<dbReference type="PROSITE" id="PS50082">
    <property type="entry name" value="WD_REPEATS_2"/>
    <property type="match status" value="1"/>
</dbReference>
<feature type="region of interest" description="Disordered" evidence="5">
    <location>
        <begin position="127"/>
        <end position="175"/>
    </location>
</feature>
<dbReference type="Gene3D" id="2.130.10.10">
    <property type="entry name" value="YVTN repeat-like/Quinoprotein amine dehydrogenase"/>
    <property type="match status" value="1"/>
</dbReference>
<dbReference type="Pfam" id="PF12894">
    <property type="entry name" value="ANAPC4_WD40"/>
    <property type="match status" value="1"/>
</dbReference>
<evidence type="ECO:0000313" key="7">
    <source>
        <dbReference type="EMBL" id="KAJ1960503.1"/>
    </source>
</evidence>
<dbReference type="GO" id="GO:1905786">
    <property type="term" value="P:positive regulation of anaphase-promoting complex-dependent catabolic process"/>
    <property type="evidence" value="ECO:0007669"/>
    <property type="project" value="TreeGrafter"/>
</dbReference>
<dbReference type="OrthoDB" id="10263272at2759"/>
<comment type="caution">
    <text evidence="7">The sequence shown here is derived from an EMBL/GenBank/DDBJ whole genome shotgun (WGS) entry which is preliminary data.</text>
</comment>
<evidence type="ECO:0000259" key="6">
    <source>
        <dbReference type="Pfam" id="PF12894"/>
    </source>
</evidence>
<evidence type="ECO:0000256" key="1">
    <source>
        <dbReference type="ARBA" id="ARBA00022574"/>
    </source>
</evidence>
<dbReference type="InterPro" id="IPR036322">
    <property type="entry name" value="WD40_repeat_dom_sf"/>
</dbReference>
<dbReference type="SUPFAM" id="SSF50978">
    <property type="entry name" value="WD40 repeat-like"/>
    <property type="match status" value="1"/>
</dbReference>
<feature type="domain" description="Anaphase-promoting complex subunit 4-like WD40" evidence="6">
    <location>
        <begin position="253"/>
        <end position="302"/>
    </location>
</feature>
<reference evidence="7" key="1">
    <citation type="submission" date="2022-07" db="EMBL/GenBank/DDBJ databases">
        <title>Phylogenomic reconstructions and comparative analyses of Kickxellomycotina fungi.</title>
        <authorList>
            <person name="Reynolds N.K."/>
            <person name="Stajich J.E."/>
            <person name="Barry K."/>
            <person name="Grigoriev I.V."/>
            <person name="Crous P."/>
            <person name="Smith M.E."/>
        </authorList>
    </citation>
    <scope>NUCLEOTIDE SEQUENCE</scope>
    <source>
        <strain evidence="7">RSA 1196</strain>
    </source>
</reference>
<accession>A0A9W8ASW1</accession>
<keyword evidence="3" id="KW-0131">Cell cycle</keyword>
<keyword evidence="2" id="KW-0677">Repeat</keyword>
<evidence type="ECO:0000256" key="5">
    <source>
        <dbReference type="SAM" id="MobiDB-lite"/>
    </source>
</evidence>
<dbReference type="InterPro" id="IPR024977">
    <property type="entry name" value="Apc4-like_WD40_dom"/>
</dbReference>
<feature type="repeat" description="WD" evidence="4">
    <location>
        <begin position="261"/>
        <end position="295"/>
    </location>
</feature>
<dbReference type="GO" id="GO:1990757">
    <property type="term" value="F:ubiquitin ligase activator activity"/>
    <property type="evidence" value="ECO:0007669"/>
    <property type="project" value="TreeGrafter"/>
</dbReference>
<dbReference type="PANTHER" id="PTHR19918:SF1">
    <property type="entry name" value="FIZZY-RELATED PROTEIN HOMOLOG"/>
    <property type="match status" value="1"/>
</dbReference>
<dbReference type="GO" id="GO:0005680">
    <property type="term" value="C:anaphase-promoting complex"/>
    <property type="evidence" value="ECO:0007669"/>
    <property type="project" value="TreeGrafter"/>
</dbReference>
<evidence type="ECO:0000256" key="2">
    <source>
        <dbReference type="ARBA" id="ARBA00022737"/>
    </source>
</evidence>
<dbReference type="PANTHER" id="PTHR19918">
    <property type="entry name" value="CELL DIVISION CYCLE 20 CDC20 FIZZY -RELATED"/>
    <property type="match status" value="1"/>
</dbReference>
<dbReference type="InterPro" id="IPR001680">
    <property type="entry name" value="WD40_rpt"/>
</dbReference>
<dbReference type="GO" id="GO:0010997">
    <property type="term" value="F:anaphase-promoting complex binding"/>
    <property type="evidence" value="ECO:0007669"/>
    <property type="project" value="InterPro"/>
</dbReference>
<sequence length="304" mass="34353">MEWETSPVDPECSTREFPIDAVDAQNHPSLAYAQRAASPVPVHQTKGVRADTYTTPRKRRQDFTYGDRFVAHRSGRNLLAEFHLARESPVLKRLRLDLSHQDEDQRVAHQKYQAVLQQELLGGVVLPSSPPTNLCKSDGPSSSTPSTPRIRRWRSSPATPRTPRVTPFRSPGHQVYTQSPLSVRSQRILTFNEKGIRRIADKRPYKVLDAPNMVDDFYLHLLDWSSSNVVAVALAEDIYLWSAQTEQVDFLGRQDPSPSVVTGLTWNSDGKLLATATHRGRISLWDGETLQNIQQVDCHRDRVG</sequence>
<evidence type="ECO:0000256" key="4">
    <source>
        <dbReference type="PROSITE-ProRule" id="PRU00221"/>
    </source>
</evidence>
<evidence type="ECO:0000313" key="8">
    <source>
        <dbReference type="Proteomes" id="UP001150925"/>
    </source>
</evidence>
<dbReference type="Proteomes" id="UP001150925">
    <property type="component" value="Unassembled WGS sequence"/>
</dbReference>
<organism evidence="7 8">
    <name type="scientific">Dispira parvispora</name>
    <dbReference type="NCBI Taxonomy" id="1520584"/>
    <lineage>
        <taxon>Eukaryota</taxon>
        <taxon>Fungi</taxon>
        <taxon>Fungi incertae sedis</taxon>
        <taxon>Zoopagomycota</taxon>
        <taxon>Kickxellomycotina</taxon>
        <taxon>Dimargaritomycetes</taxon>
        <taxon>Dimargaritales</taxon>
        <taxon>Dimargaritaceae</taxon>
        <taxon>Dispira</taxon>
    </lineage>
</organism>
<keyword evidence="1 4" id="KW-0853">WD repeat</keyword>